<dbReference type="InterPro" id="IPR056884">
    <property type="entry name" value="NPHP3-like_N"/>
</dbReference>
<accession>A0ABR1PG47</accession>
<proteinExistence type="predicted"/>
<dbReference type="EMBL" id="JAKNSF020000011">
    <property type="protein sequence ID" value="KAK7735998.1"/>
    <property type="molecule type" value="Genomic_DNA"/>
</dbReference>
<sequence length="359" mass="40679">MTPLFKRLELHVWRFQEHIPIMSGLEPLAALGLACNIFQLIEVGRDTIKLAKGIYRSSAPSIDKALQDNAVILDNISREVRTAQRPTRPSKLEQQLLDTAERCSRAAGDLEEEVRFLLGNAKQNQLASTLKAVAKTTWRKRRLDRLKESLENAEKLMNTTLLAQIWSRTGASQLELSNVEDNLRNFILEYQSGTRDIKQLVSSESLRTREHISTSSKAIFQAIGGIQKTLNSLAFEADVQVDQARRERLLQSLKFPGFNERRNQVSEAYERTFQWIFMGDDGPTQSDPTGSDWEDSDWEDSDLEDIDLADPPEASWDLFSNWLSSTAPVYWISGKPGSGKTTLVKYGFDNLSFLLAPRK</sequence>
<keyword evidence="5" id="KW-1185">Reference proteome</keyword>
<name>A0ABR1PG47_DIAER</name>
<feature type="region of interest" description="Disordered" evidence="2">
    <location>
        <begin position="279"/>
        <end position="298"/>
    </location>
</feature>
<evidence type="ECO:0000313" key="5">
    <source>
        <dbReference type="Proteomes" id="UP001430848"/>
    </source>
</evidence>
<gene>
    <name evidence="4" type="ORF">SLS63_003516</name>
</gene>
<feature type="domain" description="Nephrocystin 3-like N-terminal" evidence="3">
    <location>
        <begin position="318"/>
        <end position="351"/>
    </location>
</feature>
<evidence type="ECO:0000256" key="2">
    <source>
        <dbReference type="SAM" id="MobiDB-lite"/>
    </source>
</evidence>
<dbReference type="Proteomes" id="UP001430848">
    <property type="component" value="Unassembled WGS sequence"/>
</dbReference>
<reference evidence="4 5" key="1">
    <citation type="submission" date="2024-02" db="EMBL/GenBank/DDBJ databases">
        <title>De novo assembly and annotation of 12 fungi associated with fruit tree decline syndrome in Ontario, Canada.</title>
        <authorList>
            <person name="Sulman M."/>
            <person name="Ellouze W."/>
            <person name="Ilyukhin E."/>
        </authorList>
    </citation>
    <scope>NUCLEOTIDE SEQUENCE [LARGE SCALE GENOMIC DNA]</scope>
    <source>
        <strain evidence="4 5">M169</strain>
    </source>
</reference>
<evidence type="ECO:0000256" key="1">
    <source>
        <dbReference type="ARBA" id="ARBA00022737"/>
    </source>
</evidence>
<keyword evidence="1" id="KW-0677">Repeat</keyword>
<organism evidence="4 5">
    <name type="scientific">Diaporthe eres</name>
    <name type="common">Phomopsis oblonga</name>
    <dbReference type="NCBI Taxonomy" id="83184"/>
    <lineage>
        <taxon>Eukaryota</taxon>
        <taxon>Fungi</taxon>
        <taxon>Dikarya</taxon>
        <taxon>Ascomycota</taxon>
        <taxon>Pezizomycotina</taxon>
        <taxon>Sordariomycetes</taxon>
        <taxon>Sordariomycetidae</taxon>
        <taxon>Diaporthales</taxon>
        <taxon>Diaporthaceae</taxon>
        <taxon>Diaporthe</taxon>
        <taxon>Diaporthe eres species complex</taxon>
    </lineage>
</organism>
<evidence type="ECO:0000313" key="4">
    <source>
        <dbReference type="EMBL" id="KAK7735998.1"/>
    </source>
</evidence>
<dbReference type="PANTHER" id="PTHR10039:SF5">
    <property type="entry name" value="NACHT DOMAIN-CONTAINING PROTEIN"/>
    <property type="match status" value="1"/>
</dbReference>
<evidence type="ECO:0000259" key="3">
    <source>
        <dbReference type="Pfam" id="PF24883"/>
    </source>
</evidence>
<dbReference type="Pfam" id="PF24883">
    <property type="entry name" value="NPHP3_N"/>
    <property type="match status" value="1"/>
</dbReference>
<protein>
    <recommendedName>
        <fullName evidence="3">Nephrocystin 3-like N-terminal domain-containing protein</fullName>
    </recommendedName>
</protein>
<dbReference type="PANTHER" id="PTHR10039">
    <property type="entry name" value="AMELOGENIN"/>
    <property type="match status" value="1"/>
</dbReference>
<comment type="caution">
    <text evidence="4">The sequence shown here is derived from an EMBL/GenBank/DDBJ whole genome shotgun (WGS) entry which is preliminary data.</text>
</comment>